<reference evidence="5" key="1">
    <citation type="journal article" date="2019" name="Int. J. Syst. Evol. Microbiol.">
        <title>The Global Catalogue of Microorganisms (GCM) 10K type strain sequencing project: providing services to taxonomists for standard genome sequencing and annotation.</title>
        <authorList>
            <consortium name="The Broad Institute Genomics Platform"/>
            <consortium name="The Broad Institute Genome Sequencing Center for Infectious Disease"/>
            <person name="Wu L."/>
            <person name="Ma J."/>
        </authorList>
    </citation>
    <scope>NUCLEOTIDE SEQUENCE [LARGE SCALE GENOMIC DNA]</scope>
    <source>
        <strain evidence="5">CCUG 63830</strain>
    </source>
</reference>
<organism evidence="4 5">
    <name type="scientific">Deinococcus multiflagellatus</name>
    <dbReference type="NCBI Taxonomy" id="1656887"/>
    <lineage>
        <taxon>Bacteria</taxon>
        <taxon>Thermotogati</taxon>
        <taxon>Deinococcota</taxon>
        <taxon>Deinococci</taxon>
        <taxon>Deinococcales</taxon>
        <taxon>Deinococcaceae</taxon>
        <taxon>Deinococcus</taxon>
    </lineage>
</organism>
<accession>A0ABW1ZMC6</accession>
<dbReference type="PROSITE" id="PS51186">
    <property type="entry name" value="GNAT"/>
    <property type="match status" value="1"/>
</dbReference>
<dbReference type="PANTHER" id="PTHR43877">
    <property type="entry name" value="AMINOALKYLPHOSPHONATE N-ACETYLTRANSFERASE-RELATED-RELATED"/>
    <property type="match status" value="1"/>
</dbReference>
<dbReference type="SUPFAM" id="SSF55729">
    <property type="entry name" value="Acyl-CoA N-acyltransferases (Nat)"/>
    <property type="match status" value="1"/>
</dbReference>
<dbReference type="PANTHER" id="PTHR43877:SF6">
    <property type="entry name" value="GCN5-RELATED N-ACETYLTRANSFERASE"/>
    <property type="match status" value="1"/>
</dbReference>
<dbReference type="InterPro" id="IPR000182">
    <property type="entry name" value="GNAT_dom"/>
</dbReference>
<dbReference type="EMBL" id="JBHSWB010000001">
    <property type="protein sequence ID" value="MFC6661619.1"/>
    <property type="molecule type" value="Genomic_DNA"/>
</dbReference>
<keyword evidence="1 4" id="KW-0808">Transferase</keyword>
<evidence type="ECO:0000313" key="5">
    <source>
        <dbReference type="Proteomes" id="UP001596317"/>
    </source>
</evidence>
<dbReference type="InterPro" id="IPR050832">
    <property type="entry name" value="Bact_Acetyltransf"/>
</dbReference>
<dbReference type="Gene3D" id="3.40.630.30">
    <property type="match status" value="1"/>
</dbReference>
<evidence type="ECO:0000313" key="4">
    <source>
        <dbReference type="EMBL" id="MFC6661619.1"/>
    </source>
</evidence>
<keyword evidence="2 4" id="KW-0012">Acyltransferase</keyword>
<keyword evidence="5" id="KW-1185">Reference proteome</keyword>
<dbReference type="EC" id="2.3.-.-" evidence="4"/>
<sequence length="235" mass="24976">MTRAALNVTIREATDHDLPALAELLSVVNPRHPWTAERLAHDLRTLRADPLGLHVAQWVAQEGGGALLGAASALQFGGMYHPGRYHAELGVHPGARGQGIGTALAEVLGTHLQARGAQEVLAGSYEDEPQGVAFLQARGFTEVMRFFDNVLEMADFDAATWAQAEVLPRGCACGPWPSCRPSRAGTPPCTPITTAGWPPARTCRAPEKPRPCPLSASASSAWTARSSSPKACCWP</sequence>
<dbReference type="Pfam" id="PF00583">
    <property type="entry name" value="Acetyltransf_1"/>
    <property type="match status" value="1"/>
</dbReference>
<dbReference type="GO" id="GO:0016746">
    <property type="term" value="F:acyltransferase activity"/>
    <property type="evidence" value="ECO:0007669"/>
    <property type="project" value="UniProtKB-KW"/>
</dbReference>
<proteinExistence type="predicted"/>
<dbReference type="RefSeq" id="WP_380057181.1">
    <property type="nucleotide sequence ID" value="NZ_JBHSWB010000001.1"/>
</dbReference>
<evidence type="ECO:0000256" key="2">
    <source>
        <dbReference type="ARBA" id="ARBA00023315"/>
    </source>
</evidence>
<protein>
    <submittedName>
        <fullName evidence="4">GNAT family N-acetyltransferase</fullName>
        <ecNumber evidence="4">2.3.-.-</ecNumber>
    </submittedName>
</protein>
<dbReference type="Proteomes" id="UP001596317">
    <property type="component" value="Unassembled WGS sequence"/>
</dbReference>
<gene>
    <name evidence="4" type="ORF">ACFP90_15705</name>
</gene>
<feature type="domain" description="N-acetyltransferase" evidence="3">
    <location>
        <begin position="8"/>
        <end position="158"/>
    </location>
</feature>
<evidence type="ECO:0000256" key="1">
    <source>
        <dbReference type="ARBA" id="ARBA00022679"/>
    </source>
</evidence>
<dbReference type="InterPro" id="IPR016181">
    <property type="entry name" value="Acyl_CoA_acyltransferase"/>
</dbReference>
<name>A0ABW1ZMC6_9DEIO</name>
<dbReference type="CDD" id="cd04301">
    <property type="entry name" value="NAT_SF"/>
    <property type="match status" value="1"/>
</dbReference>
<comment type="caution">
    <text evidence="4">The sequence shown here is derived from an EMBL/GenBank/DDBJ whole genome shotgun (WGS) entry which is preliminary data.</text>
</comment>
<evidence type="ECO:0000259" key="3">
    <source>
        <dbReference type="PROSITE" id="PS51186"/>
    </source>
</evidence>